<evidence type="ECO:0000256" key="2">
    <source>
        <dbReference type="ARBA" id="ARBA00022448"/>
    </source>
</evidence>
<evidence type="ECO:0000313" key="12">
    <source>
        <dbReference type="Proteomes" id="UP000006051"/>
    </source>
</evidence>
<feature type="transmembrane region" description="Helical" evidence="9">
    <location>
        <begin position="152"/>
        <end position="170"/>
    </location>
</feature>
<dbReference type="eggNOG" id="COG0025">
    <property type="taxonomic scope" value="Bacteria"/>
</dbReference>
<proteinExistence type="predicted"/>
<feature type="domain" description="Cation/H+ exchanger transmembrane" evidence="10">
    <location>
        <begin position="15"/>
        <end position="398"/>
    </location>
</feature>
<dbReference type="Proteomes" id="UP000006051">
    <property type="component" value="Chromosome"/>
</dbReference>
<feature type="transmembrane region" description="Helical" evidence="9">
    <location>
        <begin position="31"/>
        <end position="53"/>
    </location>
</feature>
<evidence type="ECO:0000256" key="3">
    <source>
        <dbReference type="ARBA" id="ARBA00022449"/>
    </source>
</evidence>
<dbReference type="RefSeq" id="WP_014791153.1">
    <property type="nucleotide sequence ID" value="NC_018016.1"/>
</dbReference>
<dbReference type="STRING" id="867902.Ornrh_1418"/>
<feature type="transmembrane region" description="Helical" evidence="9">
    <location>
        <begin position="352"/>
        <end position="372"/>
    </location>
</feature>
<dbReference type="AlphaFoldDB" id="I4A0V7"/>
<dbReference type="Gene3D" id="1.20.1530.20">
    <property type="match status" value="1"/>
</dbReference>
<gene>
    <name evidence="11" type="ordered locus">Ornrh_1418</name>
</gene>
<keyword evidence="5 9" id="KW-0812">Transmembrane</keyword>
<protein>
    <submittedName>
        <fullName evidence="11">NhaP-type Na+(K+)/H+ antiporter</fullName>
    </submittedName>
</protein>
<feature type="transmembrane region" description="Helical" evidence="9">
    <location>
        <begin position="319"/>
        <end position="340"/>
    </location>
</feature>
<organism evidence="11 12">
    <name type="scientific">Ornithobacterium rhinotracheale (strain ATCC 51463 / DSM 15997 / CCUG 23171 / CIP 104009 / LMG 9086)</name>
    <dbReference type="NCBI Taxonomy" id="867902"/>
    <lineage>
        <taxon>Bacteria</taxon>
        <taxon>Pseudomonadati</taxon>
        <taxon>Bacteroidota</taxon>
        <taxon>Flavobacteriia</taxon>
        <taxon>Flavobacteriales</taxon>
        <taxon>Weeksellaceae</taxon>
        <taxon>Ornithobacterium</taxon>
    </lineage>
</organism>
<dbReference type="InterPro" id="IPR006153">
    <property type="entry name" value="Cation/H_exchanger_TM"/>
</dbReference>
<evidence type="ECO:0000256" key="4">
    <source>
        <dbReference type="ARBA" id="ARBA00022475"/>
    </source>
</evidence>
<feature type="transmembrane region" description="Helical" evidence="9">
    <location>
        <begin position="126"/>
        <end position="145"/>
    </location>
</feature>
<name>I4A0V7_ORNRL</name>
<evidence type="ECO:0000256" key="8">
    <source>
        <dbReference type="ARBA" id="ARBA00023136"/>
    </source>
</evidence>
<evidence type="ECO:0000256" key="7">
    <source>
        <dbReference type="ARBA" id="ARBA00023065"/>
    </source>
</evidence>
<evidence type="ECO:0000256" key="6">
    <source>
        <dbReference type="ARBA" id="ARBA00022989"/>
    </source>
</evidence>
<evidence type="ECO:0000256" key="5">
    <source>
        <dbReference type="ARBA" id="ARBA00022692"/>
    </source>
</evidence>
<reference evidence="11 12" key="1">
    <citation type="submission" date="2012-06" db="EMBL/GenBank/DDBJ databases">
        <title>The complete genome of Ornithobacterium rhinotracheale DSM 15997.</title>
        <authorList>
            <consortium name="US DOE Joint Genome Institute (JGI-PGF)"/>
            <person name="Lucas S."/>
            <person name="Copeland A."/>
            <person name="Lapidus A."/>
            <person name="Goodwin L."/>
            <person name="Pitluck S."/>
            <person name="Peters L."/>
            <person name="Mikhailova N."/>
            <person name="Teshima H."/>
            <person name="Kyrpides N."/>
            <person name="Mavromatis K."/>
            <person name="Pagani I."/>
            <person name="Ivanova N."/>
            <person name="Ovchinnikova G."/>
            <person name="Zeytun A."/>
            <person name="Detter J.C."/>
            <person name="Han C."/>
            <person name="Land M."/>
            <person name="Hauser L."/>
            <person name="Markowitz V."/>
            <person name="Cheng J.-F."/>
            <person name="Hugenholtz P."/>
            <person name="Woyke T."/>
            <person name="Wu D."/>
            <person name="Lang E."/>
            <person name="Kopitz M."/>
            <person name="Brambilla E."/>
            <person name="Klenk H.-P."/>
            <person name="Eisen J.A."/>
        </authorList>
    </citation>
    <scope>NUCLEOTIDE SEQUENCE [LARGE SCALE GENOMIC DNA]</scope>
    <source>
        <strain evidence="12">ATCC 51463 / DSM 15997 / CCUG 23171 / LMG 9086</strain>
    </source>
</reference>
<keyword evidence="2" id="KW-0813">Transport</keyword>
<dbReference type="PANTHER" id="PTHR32507:SF0">
    <property type="entry name" value="NA(+)_H(+) ANTIPORTER 2-RELATED"/>
    <property type="match status" value="1"/>
</dbReference>
<keyword evidence="7" id="KW-0406">Ion transport</keyword>
<feature type="transmembrane region" description="Helical" evidence="9">
    <location>
        <begin position="89"/>
        <end position="114"/>
    </location>
</feature>
<keyword evidence="3" id="KW-0050">Antiport</keyword>
<feature type="transmembrane region" description="Helical" evidence="9">
    <location>
        <begin position="225"/>
        <end position="241"/>
    </location>
</feature>
<keyword evidence="4" id="KW-1003">Cell membrane</keyword>
<feature type="transmembrane region" description="Helical" evidence="9">
    <location>
        <begin position="286"/>
        <end position="307"/>
    </location>
</feature>
<evidence type="ECO:0000259" key="10">
    <source>
        <dbReference type="Pfam" id="PF00999"/>
    </source>
</evidence>
<dbReference type="PANTHER" id="PTHR32507">
    <property type="entry name" value="NA(+)/H(+) ANTIPORTER 1"/>
    <property type="match status" value="1"/>
</dbReference>
<dbReference type="GeneID" id="71568790"/>
<dbReference type="HOGENOM" id="CLU_058604_0_0_10"/>
<evidence type="ECO:0000313" key="11">
    <source>
        <dbReference type="EMBL" id="AFL97591.1"/>
    </source>
</evidence>
<dbReference type="GO" id="GO:0005886">
    <property type="term" value="C:plasma membrane"/>
    <property type="evidence" value="ECO:0007669"/>
    <property type="project" value="UniProtKB-SubCell"/>
</dbReference>
<sequence length="418" mass="46745">MDIYLIMGGMSILIIFSYLFDTIARNTQFPSVILLIATGIGLRFLADSFHYHIPYLDKIIPTFGTIGLILIVLEGALELKINKEKKGIIFKGFISALVILLLTATGLALLVNYWLGVPFLNAMLEVTPLAIISSAVAIPSAAGLIEKDKEFVVYESTFSDILGIILFYFIKPHIIDSNGEPYEVAKSITIGSFGSLILEMVIVVIVSFVVIYILFTLIEKISHNVKFFLILALLILAYVIAKKFHLSALIIIFFFGLFMANTRDMLPDKFKKYIPTKKVNEGLHEFHLLTAESTFLIRTGFFLFFGFNITLDMFSNTATYLYGLAIIGIIFFVRFGYFAATQPRNILPTASIAPRGLITILLFLDLPLAMSNDFVNEKVLLIVILLSMLIMLLGLILTPENKETKEKPKVDMNTFGDV</sequence>
<dbReference type="GeneID" id="97258070"/>
<comment type="subcellular location">
    <subcellularLocation>
        <location evidence="1">Cell membrane</location>
        <topology evidence="1">Multi-pass membrane protein</topology>
    </subcellularLocation>
</comment>
<feature type="transmembrane region" description="Helical" evidence="9">
    <location>
        <begin position="59"/>
        <end position="77"/>
    </location>
</feature>
<keyword evidence="12" id="KW-1185">Reference proteome</keyword>
<dbReference type="InterPro" id="IPR038770">
    <property type="entry name" value="Na+/solute_symporter_sf"/>
</dbReference>
<dbReference type="KEGG" id="orh:Ornrh_1418"/>
<feature type="transmembrane region" description="Helical" evidence="9">
    <location>
        <begin position="6"/>
        <end position="24"/>
    </location>
</feature>
<evidence type="ECO:0000256" key="9">
    <source>
        <dbReference type="SAM" id="Phobius"/>
    </source>
</evidence>
<dbReference type="GO" id="GO:1902600">
    <property type="term" value="P:proton transmembrane transport"/>
    <property type="evidence" value="ECO:0007669"/>
    <property type="project" value="InterPro"/>
</dbReference>
<accession>I4A0V7</accession>
<dbReference type="Pfam" id="PF00999">
    <property type="entry name" value="Na_H_Exchanger"/>
    <property type="match status" value="1"/>
</dbReference>
<evidence type="ECO:0000256" key="1">
    <source>
        <dbReference type="ARBA" id="ARBA00004651"/>
    </source>
</evidence>
<feature type="transmembrane region" description="Helical" evidence="9">
    <location>
        <begin position="378"/>
        <end position="397"/>
    </location>
</feature>
<keyword evidence="8 9" id="KW-0472">Membrane</keyword>
<feature type="transmembrane region" description="Helical" evidence="9">
    <location>
        <begin position="190"/>
        <end position="218"/>
    </location>
</feature>
<dbReference type="EMBL" id="CP003283">
    <property type="protein sequence ID" value="AFL97591.1"/>
    <property type="molecule type" value="Genomic_DNA"/>
</dbReference>
<dbReference type="PATRIC" id="fig|867902.3.peg.1390"/>
<keyword evidence="6 9" id="KW-1133">Transmembrane helix</keyword>
<dbReference type="GO" id="GO:0015297">
    <property type="term" value="F:antiporter activity"/>
    <property type="evidence" value="ECO:0007669"/>
    <property type="project" value="UniProtKB-KW"/>
</dbReference>
<feature type="transmembrane region" description="Helical" evidence="9">
    <location>
        <begin position="247"/>
        <end position="266"/>
    </location>
</feature>